<dbReference type="EMBL" id="CAUEEQ010000447">
    <property type="protein sequence ID" value="CAJ0916861.1"/>
    <property type="molecule type" value="Genomic_DNA"/>
</dbReference>
<feature type="binding site" evidence="8">
    <location>
        <position position="153"/>
    </location>
    <ligand>
        <name>Zn(2+)</name>
        <dbReference type="ChEBI" id="CHEBI:29105"/>
        <note>catalytic</note>
    </ligand>
</feature>
<keyword evidence="4 8" id="KW-0862">Zinc</keyword>
<dbReference type="InterPro" id="IPR006026">
    <property type="entry name" value="Peptidase_Metallo"/>
</dbReference>
<evidence type="ECO:0000256" key="6">
    <source>
        <dbReference type="ARBA" id="ARBA00023157"/>
    </source>
</evidence>
<feature type="region of interest" description="Disordered" evidence="10">
    <location>
        <begin position="394"/>
        <end position="463"/>
    </location>
</feature>
<dbReference type="InterPro" id="IPR000859">
    <property type="entry name" value="CUB_dom"/>
</dbReference>
<keyword evidence="14" id="KW-1185">Reference proteome</keyword>
<keyword evidence="1 8" id="KW-0645">Protease</keyword>
<dbReference type="Gene3D" id="3.40.390.10">
    <property type="entry name" value="Collagenase (Catalytic Domain)"/>
    <property type="match status" value="1"/>
</dbReference>
<dbReference type="PROSITE" id="PS01180">
    <property type="entry name" value="CUB"/>
    <property type="match status" value="1"/>
</dbReference>
<evidence type="ECO:0000256" key="1">
    <source>
        <dbReference type="ARBA" id="ARBA00022670"/>
    </source>
</evidence>
<evidence type="ECO:0000256" key="4">
    <source>
        <dbReference type="ARBA" id="ARBA00022833"/>
    </source>
</evidence>
<reference evidence="13" key="1">
    <citation type="submission" date="2023-07" db="EMBL/GenBank/DDBJ databases">
        <authorList>
            <person name="Stuckert A."/>
        </authorList>
    </citation>
    <scope>NUCLEOTIDE SEQUENCE</scope>
</reference>
<proteinExistence type="predicted"/>
<protein>
    <recommendedName>
        <fullName evidence="9">Metalloendopeptidase</fullName>
        <ecNumber evidence="9">3.4.24.-</ecNumber>
    </recommendedName>
</protein>
<comment type="caution">
    <text evidence="13">The sequence shown here is derived from an EMBL/GenBank/DDBJ whole genome shotgun (WGS) entry which is preliminary data.</text>
</comment>
<evidence type="ECO:0000256" key="7">
    <source>
        <dbReference type="PROSITE-ProRule" id="PRU00059"/>
    </source>
</evidence>
<evidence type="ECO:0000259" key="11">
    <source>
        <dbReference type="PROSITE" id="PS01180"/>
    </source>
</evidence>
<gene>
    <name evidence="13" type="ORF">RIMI_LOCUS383545</name>
</gene>
<evidence type="ECO:0000313" key="13">
    <source>
        <dbReference type="EMBL" id="CAJ0916861.1"/>
    </source>
</evidence>
<feature type="region of interest" description="Disordered" evidence="10">
    <location>
        <begin position="1"/>
        <end position="26"/>
    </location>
</feature>
<dbReference type="SMART" id="SM00235">
    <property type="entry name" value="ZnMc"/>
    <property type="match status" value="1"/>
</dbReference>
<comment type="caution">
    <text evidence="7">Lacks conserved residue(s) required for the propagation of feature annotation.</text>
</comment>
<feature type="region of interest" description="Disordered" evidence="10">
    <location>
        <begin position="547"/>
        <end position="731"/>
    </location>
</feature>
<evidence type="ECO:0000259" key="12">
    <source>
        <dbReference type="PROSITE" id="PS51864"/>
    </source>
</evidence>
<dbReference type="Pfam" id="PF00431">
    <property type="entry name" value="CUB"/>
    <property type="match status" value="1"/>
</dbReference>
<dbReference type="PROSITE" id="PS51864">
    <property type="entry name" value="ASTACIN"/>
    <property type="match status" value="1"/>
</dbReference>
<keyword evidence="2 8" id="KW-0479">Metal-binding</keyword>
<dbReference type="PRINTS" id="PR00480">
    <property type="entry name" value="ASTACIN"/>
</dbReference>
<dbReference type="Gene3D" id="2.60.120.290">
    <property type="entry name" value="Spermadhesin, CUB domain"/>
    <property type="match status" value="1"/>
</dbReference>
<name>A0ABN9KN84_9NEOB</name>
<dbReference type="Proteomes" id="UP001176940">
    <property type="component" value="Unassembled WGS sequence"/>
</dbReference>
<dbReference type="Pfam" id="PF01400">
    <property type="entry name" value="Astacin"/>
    <property type="match status" value="1"/>
</dbReference>
<evidence type="ECO:0000256" key="5">
    <source>
        <dbReference type="ARBA" id="ARBA00023049"/>
    </source>
</evidence>
<sequence length="731" mass="80189">MGLCAGSPPQNPQFRSGGSDRTPPGDDIFTDILSSNQGSSRFMLQGDIAVGRNRNALTCRGKSCLWPKTANGWVQVPYTLSNSYAPEEKTLIQAAMEEVAVLTCVRFIPRQGEPSYLRIQPNDGCWSYVGRLGGAQDLSLTTPGCLHWGVIQHELLHALGFQHEQCRSDRDKYIRINWGNISQDKERNFYKMSTQTLGVPYDYLSVLHYGKFAFATDSGKPTLEPTGDPHALIGQRVGLSSLDVSKIKKLYECNVCSHLLPDAHGKLSWESKKNPNLTACVWLIRVPEDKVFLQFESFSIQPSPDCAQASVTAYDGIGTEAAILLHKSCGNIAPLAQISSGRFLKIQFTGSGTGSSFKATYSSSECMRWPQRARRSLEDPPLCGGPAALWRTRRSLEDPPHPGGPSTPWRTLRTLEDLPHPGGPTALWRTRRTLEDPPQPGGPAAPWRTLHTLEDPPHPGGPSAPWRTCRTLEDPPLSGGPTTLWRTLRTLEDPPLPGRLLFSGGPTTLWRTLRTLEDPPLPGRLLLSGGPTTLWRTLRTLKNPLHPGGPAAPWRTRHPLEDPPLPVGPAASWRTRRTLEDPPHPGGPAVPWRTRHSLEDPPHPGGPTAPCRTHRIMEDPPHSGGPAAPWRTHRTLEDPPHPGGPAASWRTLRTLKDPPLSGGPSAPWRTICTLGDPPPPGGPATSCRTRRIMEDPPHSGGPTAPWRTRRTLEDPPLPGGPTTPWRTHRTL</sequence>
<keyword evidence="5 8" id="KW-0482">Metalloprotease</keyword>
<feature type="binding site" evidence="8">
    <location>
        <position position="163"/>
    </location>
    <ligand>
        <name>Zn(2+)</name>
        <dbReference type="ChEBI" id="CHEBI:29105"/>
        <note>catalytic</note>
    </ligand>
</feature>
<dbReference type="InterPro" id="IPR024079">
    <property type="entry name" value="MetalloPept_cat_dom_sf"/>
</dbReference>
<feature type="active site" evidence="8">
    <location>
        <position position="154"/>
    </location>
</feature>
<dbReference type="SUPFAM" id="SSF55486">
    <property type="entry name" value="Metalloproteases ('zincins'), catalytic domain"/>
    <property type="match status" value="1"/>
</dbReference>
<comment type="cofactor">
    <cofactor evidence="8 9">
        <name>Zn(2+)</name>
        <dbReference type="ChEBI" id="CHEBI:29105"/>
    </cofactor>
    <text evidence="8 9">Binds 1 zinc ion per subunit.</text>
</comment>
<evidence type="ECO:0000313" key="14">
    <source>
        <dbReference type="Proteomes" id="UP001176940"/>
    </source>
</evidence>
<evidence type="ECO:0000256" key="3">
    <source>
        <dbReference type="ARBA" id="ARBA00022801"/>
    </source>
</evidence>
<dbReference type="SMART" id="SM00042">
    <property type="entry name" value="CUB"/>
    <property type="match status" value="1"/>
</dbReference>
<keyword evidence="6" id="KW-1015">Disulfide bond</keyword>
<dbReference type="PANTHER" id="PTHR10127:SF895">
    <property type="entry name" value="METALLOENDOPEPTIDASE"/>
    <property type="match status" value="1"/>
</dbReference>
<organism evidence="13 14">
    <name type="scientific">Ranitomeya imitator</name>
    <name type="common">mimic poison frog</name>
    <dbReference type="NCBI Taxonomy" id="111125"/>
    <lineage>
        <taxon>Eukaryota</taxon>
        <taxon>Metazoa</taxon>
        <taxon>Chordata</taxon>
        <taxon>Craniata</taxon>
        <taxon>Vertebrata</taxon>
        <taxon>Euteleostomi</taxon>
        <taxon>Amphibia</taxon>
        <taxon>Batrachia</taxon>
        <taxon>Anura</taxon>
        <taxon>Neobatrachia</taxon>
        <taxon>Hyloidea</taxon>
        <taxon>Dendrobatidae</taxon>
        <taxon>Dendrobatinae</taxon>
        <taxon>Ranitomeya</taxon>
    </lineage>
</organism>
<evidence type="ECO:0000256" key="9">
    <source>
        <dbReference type="RuleBase" id="RU361183"/>
    </source>
</evidence>
<dbReference type="InterPro" id="IPR035914">
    <property type="entry name" value="Sperma_CUB_dom_sf"/>
</dbReference>
<feature type="domain" description="CUB" evidence="11">
    <location>
        <begin position="256"/>
        <end position="364"/>
    </location>
</feature>
<feature type="binding site" evidence="8">
    <location>
        <position position="157"/>
    </location>
    <ligand>
        <name>Zn(2+)</name>
        <dbReference type="ChEBI" id="CHEBI:29105"/>
        <note>catalytic</note>
    </ligand>
</feature>
<feature type="domain" description="Peptidase M12A" evidence="12">
    <location>
        <begin position="55"/>
        <end position="254"/>
    </location>
</feature>
<dbReference type="SUPFAM" id="SSF49854">
    <property type="entry name" value="Spermadhesin, CUB domain"/>
    <property type="match status" value="1"/>
</dbReference>
<accession>A0ABN9KN84</accession>
<dbReference type="InterPro" id="IPR001506">
    <property type="entry name" value="Peptidase_M12A"/>
</dbReference>
<evidence type="ECO:0000256" key="8">
    <source>
        <dbReference type="PROSITE-ProRule" id="PRU01211"/>
    </source>
</evidence>
<evidence type="ECO:0000256" key="10">
    <source>
        <dbReference type="SAM" id="MobiDB-lite"/>
    </source>
</evidence>
<dbReference type="EC" id="3.4.24.-" evidence="9"/>
<dbReference type="CDD" id="cd00041">
    <property type="entry name" value="CUB"/>
    <property type="match status" value="1"/>
</dbReference>
<dbReference type="PANTHER" id="PTHR10127">
    <property type="entry name" value="DISCOIDIN, CUB, EGF, LAMININ , AND ZINC METALLOPROTEASE DOMAIN CONTAINING"/>
    <property type="match status" value="1"/>
</dbReference>
<evidence type="ECO:0000256" key="2">
    <source>
        <dbReference type="ARBA" id="ARBA00022723"/>
    </source>
</evidence>
<keyword evidence="3 8" id="KW-0378">Hydrolase</keyword>